<name>A0ABU2LZZ7_9ACTN</name>
<protein>
    <submittedName>
        <fullName evidence="1">Multiple cyclophane-containing RiPP AmcA</fullName>
    </submittedName>
</protein>
<dbReference type="Proteomes" id="UP001183420">
    <property type="component" value="Unassembled WGS sequence"/>
</dbReference>
<evidence type="ECO:0000313" key="2">
    <source>
        <dbReference type="Proteomes" id="UP001183420"/>
    </source>
</evidence>
<dbReference type="EMBL" id="JAVREM010000089">
    <property type="protein sequence ID" value="MDT0323162.1"/>
    <property type="molecule type" value="Genomic_DNA"/>
</dbReference>
<organism evidence="1 2">
    <name type="scientific">Streptomyces millisiae</name>
    <dbReference type="NCBI Taxonomy" id="3075542"/>
    <lineage>
        <taxon>Bacteria</taxon>
        <taxon>Bacillati</taxon>
        <taxon>Actinomycetota</taxon>
        <taxon>Actinomycetes</taxon>
        <taxon>Kitasatosporales</taxon>
        <taxon>Streptomycetaceae</taxon>
        <taxon>Streptomyces</taxon>
    </lineage>
</organism>
<accession>A0ABU2LZZ7</accession>
<gene>
    <name evidence="1" type="primary">amcA</name>
    <name evidence="1" type="ORF">RNC47_33125</name>
</gene>
<proteinExistence type="predicted"/>
<dbReference type="NCBIfam" id="NF041721">
    <property type="entry name" value="phane_AmcA_1"/>
    <property type="match status" value="1"/>
</dbReference>
<reference evidence="2" key="1">
    <citation type="submission" date="2023-07" db="EMBL/GenBank/DDBJ databases">
        <title>30 novel species of actinomycetes from the DSMZ collection.</title>
        <authorList>
            <person name="Nouioui I."/>
        </authorList>
    </citation>
    <scope>NUCLEOTIDE SEQUENCE [LARGE SCALE GENOMIC DNA]</scope>
    <source>
        <strain evidence="2">DSM 44918</strain>
    </source>
</reference>
<sequence length="63" mass="7253">MTLLDRLATSDAPVVMELIALHDDPAPLIVGTPWDNRPTWDNWAKNNPAPFDNRPTWDNWNKK</sequence>
<dbReference type="RefSeq" id="WP_311604229.1">
    <property type="nucleotide sequence ID" value="NZ_JAVREM010000089.1"/>
</dbReference>
<keyword evidence="2" id="KW-1185">Reference proteome</keyword>
<evidence type="ECO:0000313" key="1">
    <source>
        <dbReference type="EMBL" id="MDT0323162.1"/>
    </source>
</evidence>
<comment type="caution">
    <text evidence="1">The sequence shown here is derived from an EMBL/GenBank/DDBJ whole genome shotgun (WGS) entry which is preliminary data.</text>
</comment>